<dbReference type="InterPro" id="IPR007848">
    <property type="entry name" value="Small_mtfrase_dom"/>
</dbReference>
<gene>
    <name evidence="2" type="ORF">SNEC2469_LOCUS33239</name>
</gene>
<dbReference type="SUPFAM" id="SSF53335">
    <property type="entry name" value="S-adenosyl-L-methionine-dependent methyltransferases"/>
    <property type="match status" value="1"/>
</dbReference>
<dbReference type="CDD" id="cd02440">
    <property type="entry name" value="AdoMet_MTases"/>
    <property type="match status" value="1"/>
</dbReference>
<dbReference type="Pfam" id="PF05175">
    <property type="entry name" value="MTS"/>
    <property type="match status" value="1"/>
</dbReference>
<dbReference type="AlphaFoldDB" id="A0A813C468"/>
<dbReference type="Proteomes" id="UP000601435">
    <property type="component" value="Unassembled WGS sequence"/>
</dbReference>
<dbReference type="GO" id="GO:0008168">
    <property type="term" value="F:methyltransferase activity"/>
    <property type="evidence" value="ECO:0007669"/>
    <property type="project" value="InterPro"/>
</dbReference>
<keyword evidence="3" id="KW-1185">Reference proteome</keyword>
<proteinExistence type="predicted"/>
<reference evidence="2" key="1">
    <citation type="submission" date="2021-02" db="EMBL/GenBank/DDBJ databases">
        <authorList>
            <person name="Dougan E. K."/>
            <person name="Rhodes N."/>
            <person name="Thang M."/>
            <person name="Chan C."/>
        </authorList>
    </citation>
    <scope>NUCLEOTIDE SEQUENCE</scope>
</reference>
<dbReference type="PANTHER" id="PTHR47739:SF1">
    <property type="entry name" value="TRNA1(VAL) (ADENINE(37)-N6)-METHYLTRANSFERASE"/>
    <property type="match status" value="1"/>
</dbReference>
<comment type="caution">
    <text evidence="2">The sequence shown here is derived from an EMBL/GenBank/DDBJ whole genome shotgun (WGS) entry which is preliminary data.</text>
</comment>
<evidence type="ECO:0000259" key="1">
    <source>
        <dbReference type="Pfam" id="PF05175"/>
    </source>
</evidence>
<evidence type="ECO:0000313" key="3">
    <source>
        <dbReference type="Proteomes" id="UP000601435"/>
    </source>
</evidence>
<organism evidence="2 3">
    <name type="scientific">Symbiodinium necroappetens</name>
    <dbReference type="NCBI Taxonomy" id="1628268"/>
    <lineage>
        <taxon>Eukaryota</taxon>
        <taxon>Sar</taxon>
        <taxon>Alveolata</taxon>
        <taxon>Dinophyceae</taxon>
        <taxon>Suessiales</taxon>
        <taxon>Symbiodiniaceae</taxon>
        <taxon>Symbiodinium</taxon>
    </lineage>
</organism>
<sequence length="237" mass="25745">MISSRTCAATEKKGYRYCADDILCAHYALKAAPNAHSLLDLGSGIGTIGLAWLAQQPRGTAKVTMLEAQDVSVSLCRRTLRMCQVQDEVELRHADLRDQDSSSLGKFDVVTANPPYLSRNAGNLPDNSQKAYCRHELRGGVAEFCAVAKDAMAPGAVFCMVFTTDASLPDVLQALQQYSFAVQRRVDVLFRGNLKSVAVVCSLERGCTRPAVDTLNVQEEDGAWSSDYISLCAEMGL</sequence>
<dbReference type="InterPro" id="IPR050210">
    <property type="entry name" value="tRNA_Adenine-N(6)_MTase"/>
</dbReference>
<protein>
    <recommendedName>
        <fullName evidence="1">Methyltransferase small domain-containing protein</fullName>
    </recommendedName>
</protein>
<accession>A0A813C468</accession>
<dbReference type="Gene3D" id="3.40.50.150">
    <property type="entry name" value="Vaccinia Virus protein VP39"/>
    <property type="match status" value="1"/>
</dbReference>
<feature type="domain" description="Methyltransferase small" evidence="1">
    <location>
        <begin position="34"/>
        <end position="120"/>
    </location>
</feature>
<dbReference type="PANTHER" id="PTHR47739">
    <property type="entry name" value="TRNA1(VAL) (ADENINE(37)-N6)-METHYLTRANSFERASE"/>
    <property type="match status" value="1"/>
</dbReference>
<dbReference type="EMBL" id="CAJNJA010086807">
    <property type="protein sequence ID" value="CAE7938659.1"/>
    <property type="molecule type" value="Genomic_DNA"/>
</dbReference>
<evidence type="ECO:0000313" key="2">
    <source>
        <dbReference type="EMBL" id="CAE7938659.1"/>
    </source>
</evidence>
<name>A0A813C468_9DINO</name>
<dbReference type="InterPro" id="IPR029063">
    <property type="entry name" value="SAM-dependent_MTases_sf"/>
</dbReference>
<dbReference type="OrthoDB" id="269872at2759"/>